<name>A0A4P6YSX1_9LACO</name>
<gene>
    <name evidence="1" type="ORF">EQG49_04455</name>
</gene>
<protein>
    <recommendedName>
        <fullName evidence="3">ATP-binding protein</fullName>
    </recommendedName>
</protein>
<dbReference type="EMBL" id="CP037940">
    <property type="protein sequence ID" value="QBO35766.1"/>
    <property type="molecule type" value="Genomic_DNA"/>
</dbReference>
<keyword evidence="2" id="KW-1185">Reference proteome</keyword>
<dbReference type="SUPFAM" id="SSF52540">
    <property type="entry name" value="P-loop containing nucleoside triphosphate hydrolases"/>
    <property type="match status" value="1"/>
</dbReference>
<dbReference type="KEGG" id="wei:EQG49_04455"/>
<evidence type="ECO:0008006" key="3">
    <source>
        <dbReference type="Google" id="ProtNLM"/>
    </source>
</evidence>
<dbReference type="AlphaFoldDB" id="A0A4P6YSX1"/>
<dbReference type="RefSeq" id="WP_133362845.1">
    <property type="nucleotide sequence ID" value="NZ_CP037940.1"/>
</dbReference>
<dbReference type="OrthoDB" id="2145555at2"/>
<dbReference type="Gene3D" id="3.40.50.300">
    <property type="entry name" value="P-loop containing nucleotide triphosphate hydrolases"/>
    <property type="match status" value="1"/>
</dbReference>
<dbReference type="Proteomes" id="UP000292886">
    <property type="component" value="Chromosome"/>
</dbReference>
<evidence type="ECO:0000313" key="2">
    <source>
        <dbReference type="Proteomes" id="UP000292886"/>
    </source>
</evidence>
<accession>A0A4P6YSX1</accession>
<reference evidence="2" key="1">
    <citation type="submission" date="2019-03" db="EMBL/GenBank/DDBJ databases">
        <title>Weissella sp. 26KH-42 Genome sequencing.</title>
        <authorList>
            <person name="Heo J."/>
            <person name="Kim S.-J."/>
            <person name="Kim J.-S."/>
            <person name="Hong S.-B."/>
            <person name="Kwon S.-W."/>
        </authorList>
    </citation>
    <scope>NUCLEOTIDE SEQUENCE [LARGE SCALE GENOMIC DNA]</scope>
    <source>
        <strain evidence="2">26KH-42</strain>
    </source>
</reference>
<dbReference type="InterPro" id="IPR027417">
    <property type="entry name" value="P-loop_NTPase"/>
</dbReference>
<proteinExistence type="predicted"/>
<evidence type="ECO:0000313" key="1">
    <source>
        <dbReference type="EMBL" id="QBO35766.1"/>
    </source>
</evidence>
<organism evidence="1 2">
    <name type="scientific">Periweissella cryptocerci</name>
    <dbReference type="NCBI Taxonomy" id="2506420"/>
    <lineage>
        <taxon>Bacteria</taxon>
        <taxon>Bacillati</taxon>
        <taxon>Bacillota</taxon>
        <taxon>Bacilli</taxon>
        <taxon>Lactobacillales</taxon>
        <taxon>Lactobacillaceae</taxon>
        <taxon>Periweissella</taxon>
    </lineage>
</organism>
<sequence>MSQNPFNPSFDYNKSSFISDNHVLNNIIDAIDNENSKWRTTFILGMRGAGKTSLLTYISRQLNTRKNVIHLSLTSADELLGNIVAGLQQKLPQLPEFKTASISLPGIKVDITKPTTRSTFQFDVENLLNIAKFMGITVVLLLDEVQNKTAQLRTLFAAYKTYRGADLPIMLISAGLPSAVDAIINDTALTFLLRANQVKLAPLEQPAITQSYIQLFKGRGLSAQQAVRMSQSSMGYPYMYQLLGDYIWENGSNPVQENELTDAIYIAKQALFQNVYAKVISDLAPKDRELVLAIQSQGGKNVTTEMLREATGWDTNNLTTHKAMLNHWGVTAKSGYGLISFILPYFSEFLTEYFD</sequence>